<comment type="caution">
    <text evidence="7">The sequence shown here is derived from an EMBL/GenBank/DDBJ whole genome shotgun (WGS) entry which is preliminary data.</text>
</comment>
<protein>
    <recommendedName>
        <fullName evidence="6">CCHC-type domain-containing protein</fullName>
    </recommendedName>
</protein>
<dbReference type="InterPro" id="IPR012337">
    <property type="entry name" value="RNaseH-like_sf"/>
</dbReference>
<reference evidence="7" key="1">
    <citation type="journal article" date="2019" name="Sci. Rep.">
        <title>Draft genome of Tanacetum cinerariifolium, the natural source of mosquito coil.</title>
        <authorList>
            <person name="Yamashiro T."/>
            <person name="Shiraishi A."/>
            <person name="Satake H."/>
            <person name="Nakayama K."/>
        </authorList>
    </citation>
    <scope>NUCLEOTIDE SEQUENCE</scope>
</reference>
<dbReference type="PANTHER" id="PTHR42648">
    <property type="entry name" value="TRANSPOSASE, PUTATIVE-RELATED"/>
    <property type="match status" value="1"/>
</dbReference>
<dbReference type="InterPro" id="IPR057670">
    <property type="entry name" value="SH3_retrovirus"/>
</dbReference>
<feature type="region of interest" description="Disordered" evidence="5">
    <location>
        <begin position="361"/>
        <end position="422"/>
    </location>
</feature>
<dbReference type="InterPro" id="IPR036397">
    <property type="entry name" value="RNaseH_sf"/>
</dbReference>
<gene>
    <name evidence="7" type="ORF">Tci_042861</name>
</gene>
<feature type="domain" description="CCHC-type" evidence="6">
    <location>
        <begin position="499"/>
        <end position="514"/>
    </location>
</feature>
<evidence type="ECO:0000256" key="4">
    <source>
        <dbReference type="SAM" id="Coils"/>
    </source>
</evidence>
<dbReference type="InterPro" id="IPR013103">
    <property type="entry name" value="RVT_2"/>
</dbReference>
<feature type="compositionally biased region" description="Polar residues" evidence="5">
    <location>
        <begin position="1299"/>
        <end position="1310"/>
    </location>
</feature>
<dbReference type="Pfam" id="PF00098">
    <property type="entry name" value="zf-CCHC"/>
    <property type="match status" value="1"/>
</dbReference>
<evidence type="ECO:0000256" key="2">
    <source>
        <dbReference type="ARBA" id="ARBA00022801"/>
    </source>
</evidence>
<evidence type="ECO:0000313" key="7">
    <source>
        <dbReference type="EMBL" id="GEU70883.1"/>
    </source>
</evidence>
<feature type="compositionally biased region" description="Basic and acidic residues" evidence="5">
    <location>
        <begin position="1427"/>
        <end position="1464"/>
    </location>
</feature>
<dbReference type="Gene3D" id="3.30.420.10">
    <property type="entry name" value="Ribonuclease H-like superfamily/Ribonuclease H"/>
    <property type="match status" value="1"/>
</dbReference>
<feature type="region of interest" description="Disordered" evidence="5">
    <location>
        <begin position="1277"/>
        <end position="1310"/>
    </location>
</feature>
<dbReference type="PROSITE" id="PS50158">
    <property type="entry name" value="ZF_CCHC"/>
    <property type="match status" value="1"/>
</dbReference>
<feature type="compositionally biased region" description="Polar residues" evidence="5">
    <location>
        <begin position="1018"/>
        <end position="1046"/>
    </location>
</feature>
<dbReference type="EMBL" id="BKCJ010006199">
    <property type="protein sequence ID" value="GEU70883.1"/>
    <property type="molecule type" value="Genomic_DNA"/>
</dbReference>
<feature type="compositionally biased region" description="Polar residues" evidence="5">
    <location>
        <begin position="361"/>
        <end position="376"/>
    </location>
</feature>
<keyword evidence="3" id="KW-0862">Zinc</keyword>
<dbReference type="SMART" id="SM00343">
    <property type="entry name" value="ZnF_C2HC"/>
    <property type="match status" value="1"/>
</dbReference>
<evidence type="ECO:0000259" key="6">
    <source>
        <dbReference type="PROSITE" id="PS50158"/>
    </source>
</evidence>
<dbReference type="GO" id="GO:0003676">
    <property type="term" value="F:nucleic acid binding"/>
    <property type="evidence" value="ECO:0007669"/>
    <property type="project" value="InterPro"/>
</dbReference>
<dbReference type="SUPFAM" id="SSF53098">
    <property type="entry name" value="Ribonuclease H-like"/>
    <property type="match status" value="1"/>
</dbReference>
<evidence type="ECO:0000256" key="1">
    <source>
        <dbReference type="ARBA" id="ARBA00022723"/>
    </source>
</evidence>
<dbReference type="GO" id="GO:0016787">
    <property type="term" value="F:hydrolase activity"/>
    <property type="evidence" value="ECO:0007669"/>
    <property type="project" value="UniProtKB-KW"/>
</dbReference>
<feature type="compositionally biased region" description="Basic residues" evidence="5">
    <location>
        <begin position="1465"/>
        <end position="1477"/>
    </location>
</feature>
<keyword evidence="1" id="KW-0479">Metal-binding</keyword>
<dbReference type="InterPro" id="IPR036875">
    <property type="entry name" value="Znf_CCHC_sf"/>
</dbReference>
<feature type="region of interest" description="Disordered" evidence="5">
    <location>
        <begin position="1330"/>
        <end position="1349"/>
    </location>
</feature>
<sequence>MVKEALNASLLDMLSILRLLGIRDEVSDQQSYCFNIEDDPKTFDKAVKSQDVAFWKKAINDEMDSILGNNTWVLADLPLDEEVYINQPLRFIIPGKENKVCKLIKSLYGLKQAPKKWHQKFDKVVDLTKEFLSSRFSMKDMGEDDVILDCTLVSARMDTSEKLMPNNGQVVSQLEYSRVIGCLMYAMICTRPNIAFAVGYTDASWICNTEDNSSTSGWGFLLGGRAISWASKKQTCTTGSRDRPPMLAPGGYPQCRSRFLRYVDTRPNGEALRKCILSAPYKPTTVSVHAVEATDDSPAIPEHTTVNVQFLQQLQPEWSRFVTIVKQQHKLDEVSYYKLFDILKQYQNEVNELLTTAQASQDPFYQSSRSHRSQAPSPKPSIPTRLHTTTKHKGKEIAKPITPSSKTASEEDSVPEQAQRDKDMQKNLALIAKYFKKIYKPTNNNLRTSSKSKNKNVDTAPRYKNDDHSGHFGNHRTVNVIAAREKVGSTVVQQSGSQCFNCKEYGHFAKECRKPKRVKDSAYHKEKMLLSHYSYMAKIQEVPTADSGTNSEPVEQVQNDTGYNVFANGLQHSEQSKSVSNTCLVETDDSNVIPDSPDMCEDDIQNEQNDVEIDEERVALANLIVNLKLKVDENKKIQKQLKKANTTLAQELKEYKAILAETSKSLGESISVRDSCLVALQTKQAEFEKFKAFNDRTIEYDKLKRKLNDSLGQLAHKDIVIREGLKTKAYELSVVKEKHDELMKQSLLTKSNYEGLFKQKTKVITDLKLQEEHDIEKMLSMEKQLKFLNEVVYKRNQSIQTIHMMAPKVPTYNGRPTFANPRYLKQAQSEISCFKKVHTELLQRFAKVEKHSISLELALKNCKEQVKNDTVCNKKASNVFRKKREQYFEIQDLKAKMQDKNIAISELKKLIEKGKGKYVETKFDRPSVVRQPNAQRIPKPSVLGKPTPFSDSLERKYFPKTMSVPKTNVSEALSKPVTAQTLPQAAKKAVCNTNVLKPGLYRIDNRIAHTRAPQLPQTIRNTNPRVSTSIGVNHNTNVSRPQLKSNQSRDKVLPNNSQVKKDIVIGLPKLKYVKDQLCSSCELSKAKRSSFKSKVVPSLKGKLNLLHMDVCGPMQAASINEKKYILVIVEDYSRYTWTLFLRSKDETPKVRNCTLVEAARTMLSASQVPLFFWAEAIATACNTQNRSIIIPTHGKTPYHIINDRKPSFKHLHIFGCICCITRDGENLDKMKEKGDQCILVGYSTQSKGYHVYNKRTRMIVESIHIRFDEIKEVSETSVANNTSGLVPQRQKTSDYDNPGPSTSAPSTHTNVHAEEHNNDQAKKGEQLHNDEFTNPFCAPTQDEAESSSHNVAHKSFPIYQMDVKTKFLNGPLKEEVYVAQPDGVVDPDHPEKVYRLRKALYRLKQAPRASSSRFQVYQRRLLTSFQDDAKYEHGGQDTRLQGGKDDQDEKDKDLKISNEKTKSKDNHKRLKIKDHPA</sequence>
<dbReference type="InterPro" id="IPR001878">
    <property type="entry name" value="Znf_CCHC"/>
</dbReference>
<feature type="region of interest" description="Disordered" evidence="5">
    <location>
        <begin position="1427"/>
        <end position="1477"/>
    </location>
</feature>
<feature type="region of interest" description="Disordered" evidence="5">
    <location>
        <begin position="443"/>
        <end position="473"/>
    </location>
</feature>
<keyword evidence="4" id="KW-0175">Coiled coil</keyword>
<dbReference type="InterPro" id="IPR039537">
    <property type="entry name" value="Retrotran_Ty1/copia-like"/>
</dbReference>
<feature type="coiled-coil region" evidence="4">
    <location>
        <begin position="627"/>
        <end position="661"/>
    </location>
</feature>
<dbReference type="Pfam" id="PF07727">
    <property type="entry name" value="RVT_2"/>
    <property type="match status" value="2"/>
</dbReference>
<keyword evidence="2" id="KW-0378">Hydrolase</keyword>
<accession>A0A6L2MA19</accession>
<proteinExistence type="predicted"/>
<evidence type="ECO:0000256" key="3">
    <source>
        <dbReference type="PROSITE-ProRule" id="PRU00047"/>
    </source>
</evidence>
<feature type="region of interest" description="Disordered" evidence="5">
    <location>
        <begin position="1018"/>
        <end position="1050"/>
    </location>
</feature>
<dbReference type="Pfam" id="PF25597">
    <property type="entry name" value="SH3_retrovirus"/>
    <property type="match status" value="1"/>
</dbReference>
<name>A0A6L2MA19_TANCI</name>
<keyword evidence="3" id="KW-0863">Zinc-finger</keyword>
<organism evidence="7">
    <name type="scientific">Tanacetum cinerariifolium</name>
    <name type="common">Dalmatian daisy</name>
    <name type="synonym">Chrysanthemum cinerariifolium</name>
    <dbReference type="NCBI Taxonomy" id="118510"/>
    <lineage>
        <taxon>Eukaryota</taxon>
        <taxon>Viridiplantae</taxon>
        <taxon>Streptophyta</taxon>
        <taxon>Embryophyta</taxon>
        <taxon>Tracheophyta</taxon>
        <taxon>Spermatophyta</taxon>
        <taxon>Magnoliopsida</taxon>
        <taxon>eudicotyledons</taxon>
        <taxon>Gunneridae</taxon>
        <taxon>Pentapetalae</taxon>
        <taxon>asterids</taxon>
        <taxon>campanulids</taxon>
        <taxon>Asterales</taxon>
        <taxon>Asteraceae</taxon>
        <taxon>Asteroideae</taxon>
        <taxon>Anthemideae</taxon>
        <taxon>Anthemidinae</taxon>
        <taxon>Tanacetum</taxon>
    </lineage>
</organism>
<dbReference type="PANTHER" id="PTHR42648:SF18">
    <property type="entry name" value="RETROTRANSPOSON, UNCLASSIFIED-LIKE PROTEIN"/>
    <property type="match status" value="1"/>
</dbReference>
<evidence type="ECO:0000256" key="5">
    <source>
        <dbReference type="SAM" id="MobiDB-lite"/>
    </source>
</evidence>
<dbReference type="Gene3D" id="4.10.60.10">
    <property type="entry name" value="Zinc finger, CCHC-type"/>
    <property type="match status" value="1"/>
</dbReference>
<dbReference type="SUPFAM" id="SSF57756">
    <property type="entry name" value="Retrovirus zinc finger-like domains"/>
    <property type="match status" value="1"/>
</dbReference>
<feature type="compositionally biased region" description="Basic and acidic residues" evidence="5">
    <location>
        <begin position="461"/>
        <end position="470"/>
    </location>
</feature>
<dbReference type="GO" id="GO:0008270">
    <property type="term" value="F:zinc ion binding"/>
    <property type="evidence" value="ECO:0007669"/>
    <property type="project" value="UniProtKB-KW"/>
</dbReference>